<accession>A0ABU8PHF8</accession>
<comment type="similarity">
    <text evidence="1">Belongs to the eIF-2B alpha/beta/delta subunits family.</text>
</comment>
<dbReference type="InterPro" id="IPR042529">
    <property type="entry name" value="IF_2B-like_C"/>
</dbReference>
<evidence type="ECO:0000256" key="1">
    <source>
        <dbReference type="RuleBase" id="RU003814"/>
    </source>
</evidence>
<dbReference type="InterPro" id="IPR037171">
    <property type="entry name" value="NagB/RpiA_transferase-like"/>
</dbReference>
<protein>
    <recommendedName>
        <fullName evidence="4">S-methyl-5-thioribose-1-phosphate isomerase</fullName>
    </recommendedName>
</protein>
<dbReference type="InterPro" id="IPR000649">
    <property type="entry name" value="IF-2B-related"/>
</dbReference>
<gene>
    <name evidence="2" type="ORF">WH297_17575</name>
</gene>
<evidence type="ECO:0000313" key="3">
    <source>
        <dbReference type="Proteomes" id="UP001375812"/>
    </source>
</evidence>
<reference evidence="2 3" key="1">
    <citation type="submission" date="2023-12" db="EMBL/GenBank/DDBJ databases">
        <title>Gut-associated functions are favored during microbiome assembly across C. elegans life.</title>
        <authorList>
            <person name="Zimmermann J."/>
        </authorList>
    </citation>
    <scope>NUCLEOTIDE SEQUENCE [LARGE SCALE GENOMIC DNA]</scope>
    <source>
        <strain evidence="2 3">MYb71</strain>
    </source>
</reference>
<name>A0ABU8PHF8_9HYPH</name>
<organism evidence="2 3">
    <name type="scientific">Ochrobactrum vermis</name>
    <dbReference type="NCBI Taxonomy" id="1827297"/>
    <lineage>
        <taxon>Bacteria</taxon>
        <taxon>Pseudomonadati</taxon>
        <taxon>Pseudomonadota</taxon>
        <taxon>Alphaproteobacteria</taxon>
        <taxon>Hyphomicrobiales</taxon>
        <taxon>Brucellaceae</taxon>
        <taxon>Brucella/Ochrobactrum group</taxon>
        <taxon>Ochrobactrum</taxon>
    </lineage>
</organism>
<comment type="caution">
    <text evidence="2">The sequence shown here is derived from an EMBL/GenBank/DDBJ whole genome shotgun (WGS) entry which is preliminary data.</text>
</comment>
<dbReference type="RefSeq" id="WP_105543958.1">
    <property type="nucleotide sequence ID" value="NZ_JBBGZH010000002.1"/>
</dbReference>
<dbReference type="PANTHER" id="PTHR43475">
    <property type="entry name" value="METHYLTHIORIBOSE-1-PHOSPHATE ISOMERASE"/>
    <property type="match status" value="1"/>
</dbReference>
<dbReference type="Proteomes" id="UP001375812">
    <property type="component" value="Unassembled WGS sequence"/>
</dbReference>
<dbReference type="PANTHER" id="PTHR43475:SF1">
    <property type="entry name" value="METHYLTHIORIBOSE-1-PHOSPHATE ISOMERASE"/>
    <property type="match status" value="1"/>
</dbReference>
<dbReference type="Gene3D" id="1.20.120.420">
    <property type="entry name" value="translation initiation factor eif-2b, domain 1"/>
    <property type="match status" value="1"/>
</dbReference>
<dbReference type="EMBL" id="JBBGZH010000002">
    <property type="protein sequence ID" value="MEJ5021526.1"/>
    <property type="molecule type" value="Genomic_DNA"/>
</dbReference>
<sequence length="344" mass="37405">MHSITLPTIMRENVILEPDCVRILDRRVFPFEKSFVVCRTVEDVAIAIEQMVTQSGGPFYAASAGMVLAAREAQLLSGEQNRLDLMRRAGARLIATRATNDHIANVVRVLLADTETFAGADDFLGQFEAAIERVWNERRATARRLGIHGASVIADGDSVLTHCWAEATIIETAAAVRRAGKRVSFICSETRPYLQGARLTAHSLAEMDFEVTVITDNMGAWAMARGNVARLMTAADRVTMSGHVVNKVGTLQLAIAAQHFGLPYFAMVQSPDRNTPTDADVPMEDRNPEESLHCLGQRTASPLAKGWYPAFDVTPPHLVSGVVTSNGVFSASALFAHFEQAPAS</sequence>
<proteinExistence type="inferred from homology"/>
<dbReference type="SUPFAM" id="SSF100950">
    <property type="entry name" value="NagB/RpiA/CoA transferase-like"/>
    <property type="match status" value="1"/>
</dbReference>
<dbReference type="InterPro" id="IPR027363">
    <property type="entry name" value="M1Pi_N"/>
</dbReference>
<dbReference type="Gene3D" id="3.40.50.10470">
    <property type="entry name" value="Translation initiation factor eif-2b, domain 2"/>
    <property type="match status" value="1"/>
</dbReference>
<dbReference type="Pfam" id="PF01008">
    <property type="entry name" value="IF-2B"/>
    <property type="match status" value="1"/>
</dbReference>
<evidence type="ECO:0008006" key="4">
    <source>
        <dbReference type="Google" id="ProtNLM"/>
    </source>
</evidence>
<keyword evidence="3" id="KW-1185">Reference proteome</keyword>
<evidence type="ECO:0000313" key="2">
    <source>
        <dbReference type="EMBL" id="MEJ5021526.1"/>
    </source>
</evidence>